<dbReference type="InterPro" id="IPR010736">
    <property type="entry name" value="SHIPPO-rpt"/>
</dbReference>
<gene>
    <name evidence="2" type="ORF">FOL47_005934</name>
</gene>
<comment type="caution">
    <text evidence="2">The sequence shown here is derived from an EMBL/GenBank/DDBJ whole genome shotgun (WGS) entry which is preliminary data.</text>
</comment>
<dbReference type="OrthoDB" id="418860at2759"/>
<feature type="region of interest" description="Disordered" evidence="1">
    <location>
        <begin position="317"/>
        <end position="346"/>
    </location>
</feature>
<dbReference type="Pfam" id="PF07004">
    <property type="entry name" value="SHIPPO-rpt"/>
    <property type="match status" value="2"/>
</dbReference>
<keyword evidence="3" id="KW-1185">Reference proteome</keyword>
<evidence type="ECO:0000313" key="2">
    <source>
        <dbReference type="EMBL" id="KAF4663028.1"/>
    </source>
</evidence>
<sequence length="346" mass="37416">MSSLWACRSALLEHSCDGKRSSGIPSLLMDAFKRGKDARILGPRGPIGGPKVSSKLSLPRKRPSHGSVAPSRPQCAVEKKSPAASCRKRRELRFGPAPESVEFPGPDAYSPSLQSTGGFANSPRWSLAERYSRGGSFDMYGVNVDIAPWSYNIPSTMQICPKRRRKAGCETRYRFPRILSRSPGPCAYTPSEMRRSVSGAWDRGVRPGMALPEDDFTPGPGTYNTNLSSPSFKMATIGRAGAAPAKCSLTITEDAFRERGRRLADVGSTLNLTSGRSFGRARPVRGIPSPESGAGDLGPGTYGSFLKHHAVGKLKSWTSCQGRNPPGSRWMESCLDSESEDEEDPC</sequence>
<evidence type="ECO:0000313" key="3">
    <source>
        <dbReference type="Proteomes" id="UP000591131"/>
    </source>
</evidence>
<proteinExistence type="predicted"/>
<organism evidence="2 3">
    <name type="scientific">Perkinsus chesapeaki</name>
    <name type="common">Clam parasite</name>
    <name type="synonym">Perkinsus andrewsi</name>
    <dbReference type="NCBI Taxonomy" id="330153"/>
    <lineage>
        <taxon>Eukaryota</taxon>
        <taxon>Sar</taxon>
        <taxon>Alveolata</taxon>
        <taxon>Perkinsozoa</taxon>
        <taxon>Perkinsea</taxon>
        <taxon>Perkinsida</taxon>
        <taxon>Perkinsidae</taxon>
        <taxon>Perkinsus</taxon>
    </lineage>
</organism>
<dbReference type="Proteomes" id="UP000591131">
    <property type="component" value="Unassembled WGS sequence"/>
</dbReference>
<accession>A0A7J6LUQ4</accession>
<evidence type="ECO:0000256" key="1">
    <source>
        <dbReference type="SAM" id="MobiDB-lite"/>
    </source>
</evidence>
<dbReference type="EMBL" id="JAAPAO010000329">
    <property type="protein sequence ID" value="KAF4663028.1"/>
    <property type="molecule type" value="Genomic_DNA"/>
</dbReference>
<name>A0A7J6LUQ4_PERCH</name>
<feature type="compositionally biased region" description="Acidic residues" evidence="1">
    <location>
        <begin position="335"/>
        <end position="346"/>
    </location>
</feature>
<feature type="region of interest" description="Disordered" evidence="1">
    <location>
        <begin position="38"/>
        <end position="91"/>
    </location>
</feature>
<protein>
    <submittedName>
        <fullName evidence="2">Uncharacterized protein</fullName>
    </submittedName>
</protein>
<reference evidence="2 3" key="1">
    <citation type="submission" date="2020-04" db="EMBL/GenBank/DDBJ databases">
        <title>Perkinsus chesapeaki whole genome sequence.</title>
        <authorList>
            <person name="Bogema D.R."/>
        </authorList>
    </citation>
    <scope>NUCLEOTIDE SEQUENCE [LARGE SCALE GENOMIC DNA]</scope>
    <source>
        <strain evidence="2">ATCC PRA-425</strain>
    </source>
</reference>
<dbReference type="AlphaFoldDB" id="A0A7J6LUQ4"/>